<evidence type="ECO:0000313" key="1">
    <source>
        <dbReference type="EMBL" id="EKC17349.1"/>
    </source>
</evidence>
<dbReference type="AlphaFoldDB" id="K1PET7"/>
<accession>K1PET7</accession>
<gene>
    <name evidence="1" type="ORF">CGI_10001040</name>
</gene>
<dbReference type="InParanoid" id="K1PET7"/>
<organism evidence="1">
    <name type="scientific">Magallana gigas</name>
    <name type="common">Pacific oyster</name>
    <name type="synonym">Crassostrea gigas</name>
    <dbReference type="NCBI Taxonomy" id="29159"/>
    <lineage>
        <taxon>Eukaryota</taxon>
        <taxon>Metazoa</taxon>
        <taxon>Spiralia</taxon>
        <taxon>Lophotrochozoa</taxon>
        <taxon>Mollusca</taxon>
        <taxon>Bivalvia</taxon>
        <taxon>Autobranchia</taxon>
        <taxon>Pteriomorphia</taxon>
        <taxon>Ostreida</taxon>
        <taxon>Ostreoidea</taxon>
        <taxon>Ostreidae</taxon>
        <taxon>Magallana</taxon>
    </lineage>
</organism>
<dbReference type="EMBL" id="JH823057">
    <property type="protein sequence ID" value="EKC17349.1"/>
    <property type="molecule type" value="Genomic_DNA"/>
</dbReference>
<reference evidence="1" key="1">
    <citation type="journal article" date="2012" name="Nature">
        <title>The oyster genome reveals stress adaptation and complexity of shell formation.</title>
        <authorList>
            <person name="Zhang G."/>
            <person name="Fang X."/>
            <person name="Guo X."/>
            <person name="Li L."/>
            <person name="Luo R."/>
            <person name="Xu F."/>
            <person name="Yang P."/>
            <person name="Zhang L."/>
            <person name="Wang X."/>
            <person name="Qi H."/>
            <person name="Xiong Z."/>
            <person name="Que H."/>
            <person name="Xie Y."/>
            <person name="Holland P.W."/>
            <person name="Paps J."/>
            <person name="Zhu Y."/>
            <person name="Wu F."/>
            <person name="Chen Y."/>
            <person name="Wang J."/>
            <person name="Peng C."/>
            <person name="Meng J."/>
            <person name="Yang L."/>
            <person name="Liu J."/>
            <person name="Wen B."/>
            <person name="Zhang N."/>
            <person name="Huang Z."/>
            <person name="Zhu Q."/>
            <person name="Feng Y."/>
            <person name="Mount A."/>
            <person name="Hedgecock D."/>
            <person name="Xu Z."/>
            <person name="Liu Y."/>
            <person name="Domazet-Loso T."/>
            <person name="Du Y."/>
            <person name="Sun X."/>
            <person name="Zhang S."/>
            <person name="Liu B."/>
            <person name="Cheng P."/>
            <person name="Jiang X."/>
            <person name="Li J."/>
            <person name="Fan D."/>
            <person name="Wang W."/>
            <person name="Fu W."/>
            <person name="Wang T."/>
            <person name="Wang B."/>
            <person name="Zhang J."/>
            <person name="Peng Z."/>
            <person name="Li Y."/>
            <person name="Li N."/>
            <person name="Wang J."/>
            <person name="Chen M."/>
            <person name="He Y."/>
            <person name="Tan F."/>
            <person name="Song X."/>
            <person name="Zheng Q."/>
            <person name="Huang R."/>
            <person name="Yang H."/>
            <person name="Du X."/>
            <person name="Chen L."/>
            <person name="Yang M."/>
            <person name="Gaffney P.M."/>
            <person name="Wang S."/>
            <person name="Luo L."/>
            <person name="She Z."/>
            <person name="Ming Y."/>
            <person name="Huang W."/>
            <person name="Zhang S."/>
            <person name="Huang B."/>
            <person name="Zhang Y."/>
            <person name="Qu T."/>
            <person name="Ni P."/>
            <person name="Miao G."/>
            <person name="Wang J."/>
            <person name="Wang Q."/>
            <person name="Steinberg C.E."/>
            <person name="Wang H."/>
            <person name="Li N."/>
            <person name="Qian L."/>
            <person name="Zhang G."/>
            <person name="Li Y."/>
            <person name="Yang H."/>
            <person name="Liu X."/>
            <person name="Wang J."/>
            <person name="Yin Y."/>
            <person name="Wang J."/>
        </authorList>
    </citation>
    <scope>NUCLEOTIDE SEQUENCE [LARGE SCALE GENOMIC DNA]</scope>
    <source>
        <strain evidence="1">05x7-T-G4-1.051#20</strain>
    </source>
</reference>
<proteinExistence type="predicted"/>
<sequence>MVMIWSIFICNKAGNENLSLPVKTGIDSDPLTDSEYVICFKIDQGVLEKLSVKVLKREPE</sequence>
<protein>
    <submittedName>
        <fullName evidence="1">Uncharacterized protein</fullName>
    </submittedName>
</protein>
<name>K1PET7_MAGGI</name>
<dbReference type="HOGENOM" id="CLU_2943947_0_0_1"/>